<proteinExistence type="predicted"/>
<comment type="caution">
    <text evidence="3">The sequence shown here is derived from an EMBL/GenBank/DDBJ whole genome shotgun (WGS) entry which is preliminary data.</text>
</comment>
<reference evidence="3 4" key="1">
    <citation type="journal article" date="2023" name="Plants (Basel)">
        <title>Bridging the Gap: Combining Genomics and Transcriptomics Approaches to Understand Stylosanthes scabra, an Orphan Legume from the Brazilian Caatinga.</title>
        <authorList>
            <person name="Ferreira-Neto J.R.C."/>
            <person name="da Silva M.D."/>
            <person name="Binneck E."/>
            <person name="de Melo N.F."/>
            <person name="da Silva R.H."/>
            <person name="de Melo A.L.T.M."/>
            <person name="Pandolfi V."/>
            <person name="Bustamante F.O."/>
            <person name="Brasileiro-Vidal A.C."/>
            <person name="Benko-Iseppon A.M."/>
        </authorList>
    </citation>
    <scope>NUCLEOTIDE SEQUENCE [LARGE SCALE GENOMIC DNA]</scope>
    <source>
        <tissue evidence="3">Leaves</tissue>
    </source>
</reference>
<keyword evidence="1" id="KW-1133">Transmembrane helix</keyword>
<dbReference type="PANTHER" id="PTHR34376:SF2">
    <property type="entry name" value="SERINE PROTEASE INHIBITOR, KAZAL-TYPE FAMILY PROTEIN"/>
    <property type="match status" value="1"/>
</dbReference>
<dbReference type="Gene3D" id="3.30.60.30">
    <property type="match status" value="1"/>
</dbReference>
<evidence type="ECO:0000313" key="3">
    <source>
        <dbReference type="EMBL" id="MED6223159.1"/>
    </source>
</evidence>
<dbReference type="Proteomes" id="UP001341840">
    <property type="component" value="Unassembled WGS sequence"/>
</dbReference>
<keyword evidence="4" id="KW-1185">Reference proteome</keyword>
<evidence type="ECO:0000256" key="2">
    <source>
        <dbReference type="SAM" id="SignalP"/>
    </source>
</evidence>
<dbReference type="EMBL" id="JASCZI010272681">
    <property type="protein sequence ID" value="MED6223159.1"/>
    <property type="molecule type" value="Genomic_DNA"/>
</dbReference>
<organism evidence="3 4">
    <name type="scientific">Stylosanthes scabra</name>
    <dbReference type="NCBI Taxonomy" id="79078"/>
    <lineage>
        <taxon>Eukaryota</taxon>
        <taxon>Viridiplantae</taxon>
        <taxon>Streptophyta</taxon>
        <taxon>Embryophyta</taxon>
        <taxon>Tracheophyta</taxon>
        <taxon>Spermatophyta</taxon>
        <taxon>Magnoliopsida</taxon>
        <taxon>eudicotyledons</taxon>
        <taxon>Gunneridae</taxon>
        <taxon>Pentapetalae</taxon>
        <taxon>rosids</taxon>
        <taxon>fabids</taxon>
        <taxon>Fabales</taxon>
        <taxon>Fabaceae</taxon>
        <taxon>Papilionoideae</taxon>
        <taxon>50 kb inversion clade</taxon>
        <taxon>dalbergioids sensu lato</taxon>
        <taxon>Dalbergieae</taxon>
        <taxon>Pterocarpus clade</taxon>
        <taxon>Stylosanthes</taxon>
    </lineage>
</organism>
<feature type="chain" id="PRO_5047062910" evidence="2">
    <location>
        <begin position="19"/>
        <end position="213"/>
    </location>
</feature>
<keyword evidence="1" id="KW-0472">Membrane</keyword>
<name>A0ABU6ZMD8_9FABA</name>
<sequence>FLHFSSFFLRTFFLLSHSHLSIVHLPTQRFFSLPFLSPYSSKITTRKPQFKKKKNSFIGLIQGELHRQARLHFFLCPETMATKVLSSVAMIAVLFLLCHVRVIFADVKSSSPFLRLPSDAAREEQKVCPDAESSSPPASCPVKCFRADPVCGIDGVTYWCGCAEAECAGVKVAKMGFCEVGNGVSTPLSGQALLLVHIVWLIVLGFSVFFGLF</sequence>
<protein>
    <submittedName>
        <fullName evidence="3">Uncharacterized protein</fullName>
    </submittedName>
</protein>
<keyword evidence="2" id="KW-0732">Signal</keyword>
<evidence type="ECO:0000256" key="1">
    <source>
        <dbReference type="SAM" id="Phobius"/>
    </source>
</evidence>
<feature type="transmembrane region" description="Helical" evidence="1">
    <location>
        <begin position="192"/>
        <end position="212"/>
    </location>
</feature>
<feature type="signal peptide" evidence="2">
    <location>
        <begin position="1"/>
        <end position="18"/>
    </location>
</feature>
<feature type="transmembrane region" description="Helical" evidence="1">
    <location>
        <begin position="84"/>
        <end position="104"/>
    </location>
</feature>
<gene>
    <name evidence="3" type="ORF">PIB30_071289</name>
</gene>
<feature type="non-terminal residue" evidence="3">
    <location>
        <position position="1"/>
    </location>
</feature>
<accession>A0ABU6ZMD8</accession>
<evidence type="ECO:0000313" key="4">
    <source>
        <dbReference type="Proteomes" id="UP001341840"/>
    </source>
</evidence>
<dbReference type="PANTHER" id="PTHR34376">
    <property type="entry name" value="SERINE PROTEASE INHIBITOR, KAZAL-TYPE FAMILY PROTEIN"/>
    <property type="match status" value="1"/>
</dbReference>
<keyword evidence="1" id="KW-0812">Transmembrane</keyword>